<dbReference type="AlphaFoldDB" id="F2HH74"/>
<gene>
    <name evidence="2" type="ORF">CPARA_1gp012</name>
</gene>
<name>F2HH74_9CRYP</name>
<dbReference type="Proteomes" id="UP000243423">
    <property type="component" value="Nucleomorph 1"/>
</dbReference>
<feature type="transmembrane region" description="Helical" evidence="1">
    <location>
        <begin position="187"/>
        <end position="212"/>
    </location>
</feature>
<dbReference type="GeneID" id="10446920"/>
<evidence type="ECO:0000313" key="2">
    <source>
        <dbReference type="EMBL" id="AEA38670.1"/>
    </source>
</evidence>
<proteinExistence type="predicted"/>
<sequence length="245" mass="29863">MVIQKRKILKISNKTTLEKAYFLKKKLSIYTKFFFDNYTNSMQHVVKFLFKWNLIKLKIGKMNSFVYNPIVHFKKAKKFFLHKTLLNSSYEIFLEHILVSGFCFPKKKKTKICKKRVLFYTINNMFRIKNLTFYTNIFLDMSVLNILFNIDRKFFDSNDIDKKCFFCNLQKHKPKIMKKKEKISLKFYFGIFLYKTIKIENLFLSLILEIIYLQKKHLNNILEWIFYIKFNFDITLCCFSNFLLQ</sequence>
<reference evidence="2 3" key="1">
    <citation type="journal article" date="2011" name="Genome Biol. Evol.">
        <title>Complete nucleomorph genome sequence of the nonphotosynthetic alga Cryptomonas paramecium reveals a core nucleomorph gene set.</title>
        <authorList>
            <person name="Tanifuji G."/>
            <person name="Onodera N.T."/>
            <person name="Wheeler T.J."/>
            <person name="Dlutek M."/>
            <person name="Donaher N."/>
            <person name="Archibald J.M."/>
        </authorList>
    </citation>
    <scope>NUCLEOTIDE SEQUENCE [LARGE SCALE GENOMIC DNA]</scope>
    <source>
        <strain evidence="2 3">CCAP977/2A</strain>
    </source>
</reference>
<keyword evidence="2" id="KW-0542">Nucleomorph</keyword>
<dbReference type="RefSeq" id="XP_003239568.1">
    <property type="nucleotide sequence ID" value="XM_003239520.1"/>
</dbReference>
<feature type="transmembrane region" description="Helical" evidence="1">
    <location>
        <begin position="224"/>
        <end position="244"/>
    </location>
</feature>
<evidence type="ECO:0000313" key="3">
    <source>
        <dbReference type="Proteomes" id="UP000243423"/>
    </source>
</evidence>
<keyword evidence="1" id="KW-0472">Membrane</keyword>
<keyword evidence="1" id="KW-1133">Transmembrane helix</keyword>
<geneLocation type="nucleomorph" evidence="2"/>
<dbReference type="EMBL" id="CP002172">
    <property type="protein sequence ID" value="AEA38670.1"/>
    <property type="molecule type" value="Genomic_DNA"/>
</dbReference>
<protein>
    <submittedName>
        <fullName evidence="2">Uncharacterized protein</fullName>
    </submittedName>
</protein>
<evidence type="ECO:0000256" key="1">
    <source>
        <dbReference type="SAM" id="Phobius"/>
    </source>
</evidence>
<keyword evidence="1" id="KW-0812">Transmembrane</keyword>
<accession>F2HH74</accession>
<organism evidence="2 3">
    <name type="scientific">Cryptomonas paramaecium</name>
    <dbReference type="NCBI Taxonomy" id="2898"/>
    <lineage>
        <taxon>Eukaryota</taxon>
        <taxon>Cryptophyceae</taxon>
        <taxon>Cryptomonadales</taxon>
        <taxon>Cryptomonadaceae</taxon>
        <taxon>Cryptomonas</taxon>
    </lineage>
</organism>